<organism evidence="1 2">
    <name type="scientific">Larinioides sclopetarius</name>
    <dbReference type="NCBI Taxonomy" id="280406"/>
    <lineage>
        <taxon>Eukaryota</taxon>
        <taxon>Metazoa</taxon>
        <taxon>Ecdysozoa</taxon>
        <taxon>Arthropoda</taxon>
        <taxon>Chelicerata</taxon>
        <taxon>Arachnida</taxon>
        <taxon>Araneae</taxon>
        <taxon>Araneomorphae</taxon>
        <taxon>Entelegynae</taxon>
        <taxon>Araneoidea</taxon>
        <taxon>Araneidae</taxon>
        <taxon>Larinioides</taxon>
    </lineage>
</organism>
<dbReference type="InterPro" id="IPR001806">
    <property type="entry name" value="Small_GTPase"/>
</dbReference>
<dbReference type="EMBL" id="CAXIEN010000001">
    <property type="protein sequence ID" value="CAL1261130.1"/>
    <property type="molecule type" value="Genomic_DNA"/>
</dbReference>
<dbReference type="PRINTS" id="PR00449">
    <property type="entry name" value="RASTRNSFRMNG"/>
</dbReference>
<reference evidence="1 2" key="1">
    <citation type="submission" date="2024-04" db="EMBL/GenBank/DDBJ databases">
        <authorList>
            <person name="Rising A."/>
            <person name="Reimegard J."/>
            <person name="Sonavane S."/>
            <person name="Akerstrom W."/>
            <person name="Nylinder S."/>
            <person name="Hedman E."/>
            <person name="Kallberg Y."/>
        </authorList>
    </citation>
    <scope>NUCLEOTIDE SEQUENCE [LARGE SCALE GENOMIC DNA]</scope>
</reference>
<evidence type="ECO:0000313" key="2">
    <source>
        <dbReference type="Proteomes" id="UP001497382"/>
    </source>
</evidence>
<dbReference type="GO" id="GO:0003924">
    <property type="term" value="F:GTPase activity"/>
    <property type="evidence" value="ECO:0007669"/>
    <property type="project" value="InterPro"/>
</dbReference>
<dbReference type="AlphaFoldDB" id="A0AAV1YQD7"/>
<dbReference type="GO" id="GO:0005525">
    <property type="term" value="F:GTP binding"/>
    <property type="evidence" value="ECO:0007669"/>
    <property type="project" value="InterPro"/>
</dbReference>
<name>A0AAV1YQD7_9ARAC</name>
<keyword evidence="2" id="KW-1185">Reference proteome</keyword>
<dbReference type="InterPro" id="IPR027417">
    <property type="entry name" value="P-loop_NTPase"/>
</dbReference>
<gene>
    <name evidence="1" type="ORF">LARSCL_LOCUS215</name>
</gene>
<evidence type="ECO:0008006" key="3">
    <source>
        <dbReference type="Google" id="ProtNLM"/>
    </source>
</evidence>
<dbReference type="Gene3D" id="3.40.50.300">
    <property type="entry name" value="P-loop containing nucleotide triphosphate hydrolases"/>
    <property type="match status" value="1"/>
</dbReference>
<sequence>MDAYCEYIFISRREKKPQFEANLRKRIVTRKATRLRSEKIGVIGAETTGRNTLVRRFLNMSEAPFETPEDKRYKHRSVLVDLSERPAIRQDEIVKLEVYILNARARSYDEIGQFIPDLKTIAMIFDVTFERTVNIAISCMQRLRDQMHPPHPPFIMICNKIDLLRTRNACRDIRERARNSGAQQYYECSALMNMNMDSVLDAILLSTFFPGRSVSQ</sequence>
<accession>A0AAV1YQD7</accession>
<comment type="caution">
    <text evidence="1">The sequence shown here is derived from an EMBL/GenBank/DDBJ whole genome shotgun (WGS) entry which is preliminary data.</text>
</comment>
<dbReference type="Pfam" id="PF00071">
    <property type="entry name" value="Ras"/>
    <property type="match status" value="1"/>
</dbReference>
<evidence type="ECO:0000313" key="1">
    <source>
        <dbReference type="EMBL" id="CAL1261130.1"/>
    </source>
</evidence>
<dbReference type="SUPFAM" id="SSF52540">
    <property type="entry name" value="P-loop containing nucleoside triphosphate hydrolases"/>
    <property type="match status" value="1"/>
</dbReference>
<proteinExistence type="predicted"/>
<dbReference type="Proteomes" id="UP001497382">
    <property type="component" value="Unassembled WGS sequence"/>
</dbReference>
<protein>
    <recommendedName>
        <fullName evidence="3">GTP-binding protein</fullName>
    </recommendedName>
</protein>